<name>A0A9N7TS01_PLEPL</name>
<dbReference type="SUPFAM" id="SSF54695">
    <property type="entry name" value="POZ domain"/>
    <property type="match status" value="1"/>
</dbReference>
<keyword evidence="4" id="KW-0863">Zinc-finger</keyword>
<gene>
    <name evidence="12" type="ORF">PLEPLA_LOCUS5878</name>
</gene>
<keyword evidence="13" id="KW-1185">Reference proteome</keyword>
<dbReference type="PROSITE" id="PS50097">
    <property type="entry name" value="BTB"/>
    <property type="match status" value="1"/>
</dbReference>
<accession>A0A9N7TS01</accession>
<feature type="compositionally biased region" description="Polar residues" evidence="10">
    <location>
        <begin position="298"/>
        <end position="314"/>
    </location>
</feature>
<evidence type="ECO:0000256" key="9">
    <source>
        <dbReference type="ARBA" id="ARBA00023242"/>
    </source>
</evidence>
<evidence type="ECO:0000259" key="11">
    <source>
        <dbReference type="PROSITE" id="PS50097"/>
    </source>
</evidence>
<evidence type="ECO:0000256" key="6">
    <source>
        <dbReference type="ARBA" id="ARBA00023015"/>
    </source>
</evidence>
<keyword evidence="5" id="KW-0862">Zinc</keyword>
<dbReference type="SMART" id="SM00225">
    <property type="entry name" value="BTB"/>
    <property type="match status" value="1"/>
</dbReference>
<evidence type="ECO:0000313" key="13">
    <source>
        <dbReference type="Proteomes" id="UP001153269"/>
    </source>
</evidence>
<protein>
    <recommendedName>
        <fullName evidence="11">BTB domain-containing protein</fullName>
    </recommendedName>
</protein>
<keyword evidence="3" id="KW-0677">Repeat</keyword>
<dbReference type="EMBL" id="CADEAL010000302">
    <property type="protein sequence ID" value="CAB1418056.1"/>
    <property type="molecule type" value="Genomic_DNA"/>
</dbReference>
<evidence type="ECO:0000256" key="1">
    <source>
        <dbReference type="ARBA" id="ARBA00004123"/>
    </source>
</evidence>
<evidence type="ECO:0000256" key="10">
    <source>
        <dbReference type="SAM" id="MobiDB-lite"/>
    </source>
</evidence>
<dbReference type="AlphaFoldDB" id="A0A9N7TS01"/>
<sequence>MEASPCAQIVSSHTASLLMSLNLQRQRSQFCDCVVRQRQSPGQLYPAHRCVLAASSPVLSSILSSSGALVELQAPCLTGSVLALLLDYIYTGTLPFSRIQQYYYSLLTSACYLQMDELQEALRAWQKTKAKHVVSEVDKEVQKDQFHSAGTETWQKSTEEELQRRVEGKRKSSSPSSSSPHPYCEAVPVIRHSSRADMHQLAEVPPKQIPMGNRIRMTESSKHHSKYLGGDSVPQNKMCGEFIRGGKHKAELSFDDLPSKHQQLDWSDGHNVSTTAAAEETVSQDLRDAAPLPVEMSDTGSGSQGEANDKQIYSSRAPARVDRQKLHCNLYEARKDWFPTLRRAQSSTHDTASARQENGSDREKRATAAVENVPGRLIDFERRASLELSEITEPRSTFTKPGDSNMSDLMCGVVGQSYHGHLHYHCLRHEDTRLLHRDSDQKPSHADYSNQSSDEEEEEEANTGRRSLRPHFAAGTPDQVLLLDISAKPAELLVAYKHKSDDMAFCKNNSFGGGVSGQQDDPASVAGVEKKKSRTAARLGAKSFDEGKNGSWVGKTNLERPGDGAIQKAVPNPEEGESQSGILAPCSPPVFTRLCTSLNIIYLVCVHTSYSLGQHAKKYISPSVNTTPPNFPVFSV</sequence>
<organism evidence="12 13">
    <name type="scientific">Pleuronectes platessa</name>
    <name type="common">European plaice</name>
    <dbReference type="NCBI Taxonomy" id="8262"/>
    <lineage>
        <taxon>Eukaryota</taxon>
        <taxon>Metazoa</taxon>
        <taxon>Chordata</taxon>
        <taxon>Craniata</taxon>
        <taxon>Vertebrata</taxon>
        <taxon>Euteleostomi</taxon>
        <taxon>Actinopterygii</taxon>
        <taxon>Neopterygii</taxon>
        <taxon>Teleostei</taxon>
        <taxon>Neoteleostei</taxon>
        <taxon>Acanthomorphata</taxon>
        <taxon>Carangaria</taxon>
        <taxon>Pleuronectiformes</taxon>
        <taxon>Pleuronectoidei</taxon>
        <taxon>Pleuronectidae</taxon>
        <taxon>Pleuronectes</taxon>
    </lineage>
</organism>
<feature type="compositionally biased region" description="Polar residues" evidence="10">
    <location>
        <begin position="343"/>
        <end position="357"/>
    </location>
</feature>
<evidence type="ECO:0000256" key="4">
    <source>
        <dbReference type="ARBA" id="ARBA00022771"/>
    </source>
</evidence>
<dbReference type="Pfam" id="PF00651">
    <property type="entry name" value="BTB"/>
    <property type="match status" value="1"/>
</dbReference>
<dbReference type="GO" id="GO:0000981">
    <property type="term" value="F:DNA-binding transcription factor activity, RNA polymerase II-specific"/>
    <property type="evidence" value="ECO:0007669"/>
    <property type="project" value="TreeGrafter"/>
</dbReference>
<feature type="region of interest" description="Disordered" evidence="10">
    <location>
        <begin position="141"/>
        <end position="184"/>
    </location>
</feature>
<proteinExistence type="predicted"/>
<dbReference type="PANTHER" id="PTHR46105">
    <property type="entry name" value="AGAP004733-PA"/>
    <property type="match status" value="1"/>
</dbReference>
<dbReference type="GO" id="GO:0000978">
    <property type="term" value="F:RNA polymerase II cis-regulatory region sequence-specific DNA binding"/>
    <property type="evidence" value="ECO:0007669"/>
    <property type="project" value="TreeGrafter"/>
</dbReference>
<keyword evidence="6" id="KW-0805">Transcription regulation</keyword>
<feature type="compositionally biased region" description="Basic and acidic residues" evidence="10">
    <location>
        <begin position="157"/>
        <end position="170"/>
    </location>
</feature>
<evidence type="ECO:0000256" key="2">
    <source>
        <dbReference type="ARBA" id="ARBA00022723"/>
    </source>
</evidence>
<reference evidence="12" key="1">
    <citation type="submission" date="2020-03" db="EMBL/GenBank/DDBJ databases">
        <authorList>
            <person name="Weist P."/>
        </authorList>
    </citation>
    <scope>NUCLEOTIDE SEQUENCE</scope>
</reference>
<feature type="region of interest" description="Disordered" evidence="10">
    <location>
        <begin position="342"/>
        <end position="367"/>
    </location>
</feature>
<keyword evidence="9" id="KW-0539">Nucleus</keyword>
<dbReference type="InterPro" id="IPR000210">
    <property type="entry name" value="BTB/POZ_dom"/>
</dbReference>
<dbReference type="Proteomes" id="UP001153269">
    <property type="component" value="Unassembled WGS sequence"/>
</dbReference>
<dbReference type="Gene3D" id="3.30.710.10">
    <property type="entry name" value="Potassium Channel Kv1.1, Chain A"/>
    <property type="match status" value="1"/>
</dbReference>
<feature type="domain" description="BTB" evidence="11">
    <location>
        <begin position="31"/>
        <end position="98"/>
    </location>
</feature>
<feature type="region of interest" description="Disordered" evidence="10">
    <location>
        <begin position="438"/>
        <end position="472"/>
    </location>
</feature>
<feature type="region of interest" description="Disordered" evidence="10">
    <location>
        <begin position="292"/>
        <end position="318"/>
    </location>
</feature>
<evidence type="ECO:0000256" key="3">
    <source>
        <dbReference type="ARBA" id="ARBA00022737"/>
    </source>
</evidence>
<dbReference type="InterPro" id="IPR011333">
    <property type="entry name" value="SKP1/BTB/POZ_sf"/>
</dbReference>
<comment type="subcellular location">
    <subcellularLocation>
        <location evidence="1">Nucleus</location>
    </subcellularLocation>
</comment>
<evidence type="ECO:0000256" key="7">
    <source>
        <dbReference type="ARBA" id="ARBA00023125"/>
    </source>
</evidence>
<dbReference type="InterPro" id="IPR050457">
    <property type="entry name" value="ZnFinger_BTB_dom_contain"/>
</dbReference>
<keyword evidence="2" id="KW-0479">Metal-binding</keyword>
<dbReference type="GO" id="GO:0008270">
    <property type="term" value="F:zinc ion binding"/>
    <property type="evidence" value="ECO:0007669"/>
    <property type="project" value="UniProtKB-KW"/>
</dbReference>
<comment type="caution">
    <text evidence="12">The sequence shown here is derived from an EMBL/GenBank/DDBJ whole genome shotgun (WGS) entry which is preliminary data.</text>
</comment>
<evidence type="ECO:0000313" key="12">
    <source>
        <dbReference type="EMBL" id="CAB1418056.1"/>
    </source>
</evidence>
<dbReference type="PANTHER" id="PTHR46105:SF5">
    <property type="entry name" value="ZINC FINGER AND BTB DOMAIN-CONTAINING PROTEIN 44 ISOFORM X1"/>
    <property type="match status" value="1"/>
</dbReference>
<dbReference type="GO" id="GO:0005634">
    <property type="term" value="C:nucleus"/>
    <property type="evidence" value="ECO:0007669"/>
    <property type="project" value="UniProtKB-SubCell"/>
</dbReference>
<keyword evidence="8" id="KW-0804">Transcription</keyword>
<keyword evidence="7" id="KW-0238">DNA-binding</keyword>
<evidence type="ECO:0000256" key="8">
    <source>
        <dbReference type="ARBA" id="ARBA00023163"/>
    </source>
</evidence>
<evidence type="ECO:0000256" key="5">
    <source>
        <dbReference type="ARBA" id="ARBA00022833"/>
    </source>
</evidence>